<gene>
    <name evidence="1" type="ORF">KDK67_00300</name>
</gene>
<name>A0A9E5D9U3_9EURY</name>
<reference evidence="1" key="1">
    <citation type="journal article" date="2021" name="mSystems">
        <title>Bacteria and Archaea Synergistically Convert Glycine Betaine to Biogenic Methane in the Formosa Cold Seep of the South China Sea.</title>
        <authorList>
            <person name="Li L."/>
            <person name="Zhang W."/>
            <person name="Zhang S."/>
            <person name="Song L."/>
            <person name="Sun Q."/>
            <person name="Zhang H."/>
            <person name="Xiang H."/>
            <person name="Dong X."/>
        </authorList>
    </citation>
    <scope>NUCLEOTIDE SEQUENCE</scope>
    <source>
        <strain evidence="1">LLY</strain>
    </source>
</reference>
<dbReference type="Proteomes" id="UP001056766">
    <property type="component" value="Unassembled WGS sequence"/>
</dbReference>
<evidence type="ECO:0000313" key="2">
    <source>
        <dbReference type="Proteomes" id="UP001056766"/>
    </source>
</evidence>
<proteinExistence type="predicted"/>
<dbReference type="AlphaFoldDB" id="A0A9E5D9U3"/>
<organism evidence="1 2">
    <name type="scientific">Methanococcoides seepicolus</name>
    <dbReference type="NCBI Taxonomy" id="2828780"/>
    <lineage>
        <taxon>Archaea</taxon>
        <taxon>Methanobacteriati</taxon>
        <taxon>Methanobacteriota</taxon>
        <taxon>Stenosarchaea group</taxon>
        <taxon>Methanomicrobia</taxon>
        <taxon>Methanosarcinales</taxon>
        <taxon>Methanosarcinaceae</taxon>
        <taxon>Methanococcoides</taxon>
    </lineage>
</organism>
<keyword evidence="2" id="KW-1185">Reference proteome</keyword>
<comment type="caution">
    <text evidence="1">The sequence shown here is derived from an EMBL/GenBank/DDBJ whole genome shotgun (WGS) entry which is preliminary data.</text>
</comment>
<dbReference type="RefSeq" id="WP_250866843.1">
    <property type="nucleotide sequence ID" value="NZ_JAGSOI010000001.1"/>
</dbReference>
<protein>
    <submittedName>
        <fullName evidence="1">Uncharacterized protein</fullName>
    </submittedName>
</protein>
<accession>A0A9E5D9U3</accession>
<sequence>MRIDDISARNGEDRYFAVVSGQTTERLDADERELCNFMLGGFLSK</sequence>
<reference evidence="1" key="2">
    <citation type="submission" date="2021-04" db="EMBL/GenBank/DDBJ databases">
        <authorList>
            <person name="Dong X."/>
        </authorList>
    </citation>
    <scope>NUCLEOTIDE SEQUENCE</scope>
    <source>
        <strain evidence="1">LLY</strain>
    </source>
</reference>
<evidence type="ECO:0000313" key="1">
    <source>
        <dbReference type="EMBL" id="MCM1985467.1"/>
    </source>
</evidence>
<dbReference type="EMBL" id="JAGSOI010000001">
    <property type="protein sequence ID" value="MCM1985467.1"/>
    <property type="molecule type" value="Genomic_DNA"/>
</dbReference>